<organism evidence="1 2">
    <name type="scientific">Moraxella pluranimalium</name>
    <dbReference type="NCBI Taxonomy" id="470453"/>
    <lineage>
        <taxon>Bacteria</taxon>
        <taxon>Pseudomonadati</taxon>
        <taxon>Pseudomonadota</taxon>
        <taxon>Gammaproteobacteria</taxon>
        <taxon>Moraxellales</taxon>
        <taxon>Moraxellaceae</taxon>
        <taxon>Moraxella</taxon>
    </lineage>
</organism>
<proteinExistence type="predicted"/>
<gene>
    <name evidence="1" type="ORF">B0680_06945</name>
</gene>
<dbReference type="OrthoDB" id="6713157at2"/>
<sequence length="281" mass="34319">MSNSLYKQISDWVEGLNYRRIVFALSMAEIMFDERFDLRTDKDYLLVILQKRIKDEEELRDLKSRVIENSVPDDCVDWVHRSKRHELWFANHEEILNTFSNIKTDILPNYFKNLICEIDSCHRIDNCKQVDFDLNYKIYLYNKVKKDYECTLQYLKHFDWIKKDDENLLNWCLGYLDNKRLLPKYGLTYPDNLADKYDVIMVSIQLTWNYSYYTEYQIFKEKMHKAWTQKKWRDKKDTESALEYILSRKQFLKMLEISDKHKSKPIDVLNNWIDAEYKKLD</sequence>
<evidence type="ECO:0000313" key="1">
    <source>
        <dbReference type="EMBL" id="OOS23465.1"/>
    </source>
</evidence>
<protein>
    <submittedName>
        <fullName evidence="1">Uncharacterized protein</fullName>
    </submittedName>
</protein>
<dbReference type="EMBL" id="MUYU01000016">
    <property type="protein sequence ID" value="OOS23465.1"/>
    <property type="molecule type" value="Genomic_DNA"/>
</dbReference>
<dbReference type="Proteomes" id="UP000189800">
    <property type="component" value="Unassembled WGS sequence"/>
</dbReference>
<comment type="caution">
    <text evidence="1">The sequence shown here is derived from an EMBL/GenBank/DDBJ whole genome shotgun (WGS) entry which is preliminary data.</text>
</comment>
<evidence type="ECO:0000313" key="2">
    <source>
        <dbReference type="Proteomes" id="UP000189800"/>
    </source>
</evidence>
<dbReference type="RefSeq" id="WP_078254378.1">
    <property type="nucleotide sequence ID" value="NZ_MUYU01000016.1"/>
</dbReference>
<accession>A0A1T0CMC4</accession>
<keyword evidence="2" id="KW-1185">Reference proteome</keyword>
<name>A0A1T0CMC4_9GAMM</name>
<reference evidence="1 2" key="1">
    <citation type="submission" date="2017-02" db="EMBL/GenBank/DDBJ databases">
        <title>Draft genome sequence of Moraxella pluranimalium CCUG 54913T type strain.</title>
        <authorList>
            <person name="Salva-Serra F."/>
            <person name="Engstrom-Jakobsson H."/>
            <person name="Thorell K."/>
            <person name="Jaen-Luchoro D."/>
            <person name="Gonzales-Siles L."/>
            <person name="Karlsson R."/>
            <person name="Yazdan S."/>
            <person name="Boulund F."/>
            <person name="Johnning A."/>
            <person name="Engstrand L."/>
            <person name="Kristiansson E."/>
            <person name="Moore E."/>
        </authorList>
    </citation>
    <scope>NUCLEOTIDE SEQUENCE [LARGE SCALE GENOMIC DNA]</scope>
    <source>
        <strain evidence="1 2">CCUG 54913</strain>
    </source>
</reference>
<dbReference type="AlphaFoldDB" id="A0A1T0CMC4"/>